<name>A0A6C0BUK0_9ZZZZ</name>
<protein>
    <submittedName>
        <fullName evidence="2">Uncharacterized protein</fullName>
    </submittedName>
</protein>
<proteinExistence type="predicted"/>
<accession>A0A6C0BUK0</accession>
<feature type="coiled-coil region" evidence="1">
    <location>
        <begin position="5"/>
        <end position="39"/>
    </location>
</feature>
<sequence>MEPEIVTIKADYEKIKQKIKNLEKEKENLEKENEKLKKCPKHGDKKLFREIVFQDTGYRVLKATPEQMDEAKMNAVLARDHQIDVNGNVFIGNDGKPRKRYNECGNDMENVLKESSGGKLTGLGQATGYPDLVNCIFEYYLECKVANSKSMDTSFRSFYLSTLTKIKKSQPHLLVCFKHHDGKLSKGDEPIVIDLYDLELTLKQEWNASNKIIYSVFEPPDYTKEDLDKMKYKELQKLCTKNNLGGRAKHNILKQKLIDYLDDFNGIE</sequence>
<evidence type="ECO:0000256" key="1">
    <source>
        <dbReference type="SAM" id="Coils"/>
    </source>
</evidence>
<reference evidence="2" key="1">
    <citation type="journal article" date="2020" name="Nature">
        <title>Giant virus diversity and host interactions through global metagenomics.</title>
        <authorList>
            <person name="Schulz F."/>
            <person name="Roux S."/>
            <person name="Paez-Espino D."/>
            <person name="Jungbluth S."/>
            <person name="Walsh D.A."/>
            <person name="Denef V.J."/>
            <person name="McMahon K.D."/>
            <person name="Konstantinidis K.T."/>
            <person name="Eloe-Fadrosh E.A."/>
            <person name="Kyrpides N.C."/>
            <person name="Woyke T."/>
        </authorList>
    </citation>
    <scope>NUCLEOTIDE SEQUENCE</scope>
    <source>
        <strain evidence="2">GVMAG-M-3300018428-35</strain>
    </source>
</reference>
<dbReference type="AlphaFoldDB" id="A0A6C0BUK0"/>
<keyword evidence="1" id="KW-0175">Coiled coil</keyword>
<evidence type="ECO:0000313" key="2">
    <source>
        <dbReference type="EMBL" id="QHS95249.1"/>
    </source>
</evidence>
<organism evidence="2">
    <name type="scientific">viral metagenome</name>
    <dbReference type="NCBI Taxonomy" id="1070528"/>
    <lineage>
        <taxon>unclassified sequences</taxon>
        <taxon>metagenomes</taxon>
        <taxon>organismal metagenomes</taxon>
    </lineage>
</organism>
<dbReference type="EMBL" id="MN739246">
    <property type="protein sequence ID" value="QHS95249.1"/>
    <property type="molecule type" value="Genomic_DNA"/>
</dbReference>